<name>A0A929FA11_LEPEC</name>
<dbReference type="RefSeq" id="WP_228016443.1">
    <property type="nucleotide sequence ID" value="NZ_JADEXP010000377.1"/>
</dbReference>
<evidence type="ECO:0000313" key="2">
    <source>
        <dbReference type="Proteomes" id="UP000615026"/>
    </source>
</evidence>
<organism evidence="1 2">
    <name type="scientific">Leptolyngbya cf. ectocarpi LEGE 11479</name>
    <dbReference type="NCBI Taxonomy" id="1828722"/>
    <lineage>
        <taxon>Bacteria</taxon>
        <taxon>Bacillati</taxon>
        <taxon>Cyanobacteriota</taxon>
        <taxon>Cyanophyceae</taxon>
        <taxon>Leptolyngbyales</taxon>
        <taxon>Leptolyngbyaceae</taxon>
        <taxon>Leptolyngbya group</taxon>
        <taxon>Leptolyngbya</taxon>
    </lineage>
</organism>
<proteinExistence type="predicted"/>
<gene>
    <name evidence="1" type="ORF">IQ260_26155</name>
</gene>
<keyword evidence="2" id="KW-1185">Reference proteome</keyword>
<reference evidence="1" key="1">
    <citation type="submission" date="2020-10" db="EMBL/GenBank/DDBJ databases">
        <authorList>
            <person name="Castelo-Branco R."/>
            <person name="Eusebio N."/>
            <person name="Adriana R."/>
            <person name="Vieira A."/>
            <person name="Brugerolle De Fraissinette N."/>
            <person name="Rezende De Castro R."/>
            <person name="Schneider M.P."/>
            <person name="Vasconcelos V."/>
            <person name="Leao P.N."/>
        </authorList>
    </citation>
    <scope>NUCLEOTIDE SEQUENCE</scope>
    <source>
        <strain evidence="1">LEGE 11479</strain>
    </source>
</reference>
<evidence type="ECO:0000313" key="1">
    <source>
        <dbReference type="EMBL" id="MBE9070130.1"/>
    </source>
</evidence>
<feature type="non-terminal residue" evidence="1">
    <location>
        <position position="92"/>
    </location>
</feature>
<comment type="caution">
    <text evidence="1">The sequence shown here is derived from an EMBL/GenBank/DDBJ whole genome shotgun (WGS) entry which is preliminary data.</text>
</comment>
<dbReference type="EMBL" id="JADEXP010000377">
    <property type="protein sequence ID" value="MBE9070130.1"/>
    <property type="molecule type" value="Genomic_DNA"/>
</dbReference>
<dbReference type="Proteomes" id="UP000615026">
    <property type="component" value="Unassembled WGS sequence"/>
</dbReference>
<accession>A0A929FA11</accession>
<protein>
    <submittedName>
        <fullName evidence="1">Uncharacterized protein</fullName>
    </submittedName>
</protein>
<dbReference type="AlphaFoldDB" id="A0A929FA11"/>
<sequence>MTSETKIFSFGESSDPMEKARAALRAVRQYQQDWQDHGVDRVHQHFDDVEGSWLDDFEEFSVSQPVEANPGILFSSIHKQLQSLGLSSSFIG</sequence>